<evidence type="ECO:0000256" key="1">
    <source>
        <dbReference type="SAM" id="SignalP"/>
    </source>
</evidence>
<reference evidence="2 3" key="1">
    <citation type="submission" date="2018-12" db="EMBL/GenBank/DDBJ databases">
        <title>First genome draft of Desulfovibrio legallis sp. nov.</title>
        <authorList>
            <person name="Ben Dhia O."/>
            <person name="Najjari A."/>
            <person name="Ferjani R."/>
            <person name="Fhoula I."/>
            <person name="Fardeau M.-L."/>
            <person name="Boudabbous A."/>
            <person name="Ouzari H.I."/>
        </authorList>
    </citation>
    <scope>NUCLEOTIDE SEQUENCE [LARGE SCALE GENOMIC DNA]</scope>
    <source>
        <strain evidence="2 3">H1T</strain>
    </source>
</reference>
<name>A0A6H3F6T9_9BACT</name>
<comment type="caution">
    <text evidence="2">The sequence shown here is derived from an EMBL/GenBank/DDBJ whole genome shotgun (WGS) entry which is preliminary data.</text>
</comment>
<dbReference type="Proteomes" id="UP000292919">
    <property type="component" value="Unassembled WGS sequence"/>
</dbReference>
<dbReference type="RefSeq" id="WP_118230436.1">
    <property type="nucleotide sequence ID" value="NZ_JAQDZC010000002.1"/>
</dbReference>
<proteinExistence type="predicted"/>
<gene>
    <name evidence="2" type="ORF">EB812_02705</name>
</gene>
<keyword evidence="1" id="KW-0732">Signal</keyword>
<protein>
    <recommendedName>
        <fullName evidence="4">Lipoprotein</fullName>
    </recommendedName>
</protein>
<feature type="signal peptide" evidence="1">
    <location>
        <begin position="1"/>
        <end position="19"/>
    </location>
</feature>
<accession>A0A6H3F6T9</accession>
<dbReference type="AlphaFoldDB" id="A0A6H3F6T9"/>
<dbReference type="EMBL" id="SIXC01000003">
    <property type="protein sequence ID" value="TBH81020.1"/>
    <property type="molecule type" value="Genomic_DNA"/>
</dbReference>
<keyword evidence="3" id="KW-1185">Reference proteome</keyword>
<organism evidence="2 3">
    <name type="scientific">Desulfovibrio legallii</name>
    <dbReference type="NCBI Taxonomy" id="571438"/>
    <lineage>
        <taxon>Bacteria</taxon>
        <taxon>Pseudomonadati</taxon>
        <taxon>Thermodesulfobacteriota</taxon>
        <taxon>Desulfovibrionia</taxon>
        <taxon>Desulfovibrionales</taxon>
        <taxon>Desulfovibrionaceae</taxon>
        <taxon>Desulfovibrio</taxon>
    </lineage>
</organism>
<feature type="chain" id="PRO_5026299990" description="Lipoprotein" evidence="1">
    <location>
        <begin position="20"/>
        <end position="208"/>
    </location>
</feature>
<sequence length="208" mass="21797">MTAVCLAVWGLFACPAAQAAVTDPRQCVLEAGRAVDAADTAAFERLVDVDSILEQALDIFVRQARAPQGAKDLPPMLALLFSQAASKDGASGNVRNLLLSESRAFVLNGVASGAFAGRKVTGAEAQGLLAPLFADASTGRKEVRQVGQARRDGQGWLVPFTVYDHGNGLSYDVLGRVTQSSAGPRLTGVANMEALIRRLNAESSAVQE</sequence>
<evidence type="ECO:0000313" key="2">
    <source>
        <dbReference type="EMBL" id="TBH81020.1"/>
    </source>
</evidence>
<evidence type="ECO:0000313" key="3">
    <source>
        <dbReference type="Proteomes" id="UP000292919"/>
    </source>
</evidence>
<evidence type="ECO:0008006" key="4">
    <source>
        <dbReference type="Google" id="ProtNLM"/>
    </source>
</evidence>